<reference evidence="2 3" key="1">
    <citation type="submission" date="2018-09" db="EMBL/GenBank/DDBJ databases">
        <title>Murine metabolic-syndrome-specific gut microbial biobank.</title>
        <authorList>
            <person name="Liu C."/>
        </authorList>
    </citation>
    <scope>NUCLEOTIDE SEQUENCE [LARGE SCALE GENOMIC DNA]</scope>
    <source>
        <strain evidence="2 3">0.1X-D8-26</strain>
    </source>
</reference>
<sequence length="248" mass="27685">MKQMKFFLVAWMVVVMGMSVTSCMKGEDNGPQNLSVIARLDYYNSSFKMMDGTKLVPTDPSSIMLLNSGMYIVNGQYNQEDVNVSTASITLTLTSTPTKIDGAAVTSMEQTPDAAIYALDYQNVYPFLFDKNTLIVPAMIWSKGTTNAEVAEDVKKHTVYITYDEIKEGDTELVLNLNDVISEDKTEKREVLTIVHQSYDLASVIAQFDGKLKKITIKAKINGTNNKLDDANYTKDGKFEIDYSKITQ</sequence>
<organism evidence="2 3">
    <name type="scientific">Bacteroides acidifaciens</name>
    <dbReference type="NCBI Taxonomy" id="85831"/>
    <lineage>
        <taxon>Bacteria</taxon>
        <taxon>Pseudomonadati</taxon>
        <taxon>Bacteroidota</taxon>
        <taxon>Bacteroidia</taxon>
        <taxon>Bacteroidales</taxon>
        <taxon>Bacteroidaceae</taxon>
        <taxon>Bacteroides</taxon>
    </lineage>
</organism>
<dbReference type="Gene3D" id="2.60.40.3220">
    <property type="match status" value="1"/>
</dbReference>
<keyword evidence="1" id="KW-0732">Signal</keyword>
<evidence type="ECO:0000313" key="3">
    <source>
        <dbReference type="Proteomes" id="UP000267159"/>
    </source>
</evidence>
<dbReference type="Gene3D" id="2.40.50.500">
    <property type="entry name" value="NigD-like N-terminal OB domain"/>
    <property type="match status" value="1"/>
</dbReference>
<dbReference type="EMBL" id="RAZM01000046">
    <property type="protein sequence ID" value="RLT79515.1"/>
    <property type="molecule type" value="Genomic_DNA"/>
</dbReference>
<dbReference type="AlphaFoldDB" id="A0A3L8A5Q4"/>
<dbReference type="PROSITE" id="PS51257">
    <property type="entry name" value="PROKAR_LIPOPROTEIN"/>
    <property type="match status" value="1"/>
</dbReference>
<gene>
    <name evidence="2" type="ORF">D7Y07_13375</name>
</gene>
<dbReference type="RefSeq" id="WP_121766722.1">
    <property type="nucleotide sequence ID" value="NZ_CASQBA010000126.1"/>
</dbReference>
<proteinExistence type="predicted"/>
<evidence type="ECO:0000313" key="2">
    <source>
        <dbReference type="EMBL" id="RLT79515.1"/>
    </source>
</evidence>
<evidence type="ECO:0008006" key="4">
    <source>
        <dbReference type="Google" id="ProtNLM"/>
    </source>
</evidence>
<dbReference type="InterPro" id="IPR038179">
    <property type="entry name" value="NigD-like_N_sf"/>
</dbReference>
<accession>A0A3L8A5Q4</accession>
<feature type="chain" id="PRO_5018021269" description="NigD-like protein" evidence="1">
    <location>
        <begin position="26"/>
        <end position="248"/>
    </location>
</feature>
<name>A0A3L8A5Q4_9BACE</name>
<evidence type="ECO:0000256" key="1">
    <source>
        <dbReference type="SAM" id="SignalP"/>
    </source>
</evidence>
<comment type="caution">
    <text evidence="2">The sequence shown here is derived from an EMBL/GenBank/DDBJ whole genome shotgun (WGS) entry which is preliminary data.</text>
</comment>
<protein>
    <recommendedName>
        <fullName evidence="4">NigD-like protein</fullName>
    </recommendedName>
</protein>
<feature type="signal peptide" evidence="1">
    <location>
        <begin position="1"/>
        <end position="25"/>
    </location>
</feature>
<dbReference type="Proteomes" id="UP000267159">
    <property type="component" value="Unassembled WGS sequence"/>
</dbReference>